<dbReference type="HOGENOM" id="CLU_693996_0_0_0"/>
<protein>
    <submittedName>
        <fullName evidence="1">Uncharacterized protein</fullName>
    </submittedName>
</protein>
<proteinExistence type="predicted"/>
<dbReference type="eggNOG" id="ENOG5031K2N">
    <property type="taxonomic scope" value="Bacteria"/>
</dbReference>
<sequence length="397" mass="43297">MKHYKTLLEMTGLNIQLFAAPQTDIKIRSGSQSISNDISDELTLVNPNTSQIISHILRGGRIGAASSTTIEWVDTYERKTSSTLKVALNAGATEIQVVDADVLVKDALLSIDDEIVKITKVKTDNKADVIRGYAGTTSTVGNIAANTIVQSLGIEIEEGGELKDSTVRLSKHITNITGIIYDKYEITETMKHTHPQGQGGLSAREIESQKKKDELLGTMENKLLNGIKYINGDIRHSAGIKSLIKEHGIVLDAGNQPFSIDLLTTAVKAIVDKGNPGAADLQSGKYFVCVPWAIGVQINKMNKDIARTDITEKVTGSKITEIVTNAGVVSVFPAMSLAANEFLLINLNEVSLEQLYPIKEELAAKTRLADTYFFHGEYAHKIKKLPFQVHVKNVKIS</sequence>
<dbReference type="STRING" id="469604.HMPREF0946_01088"/>
<reference evidence="1 2" key="1">
    <citation type="submission" date="2013-08" db="EMBL/GenBank/DDBJ databases">
        <title>The Genome Sequence of Fusobacterium sp. 3_1_36A2.</title>
        <authorList>
            <consortium name="The Broad Institute Genome Sequencing Platform"/>
            <person name="Earl A."/>
            <person name="Ward D."/>
            <person name="Feldgarden M."/>
            <person name="Gevers D."/>
            <person name="Strauss J."/>
            <person name="White A."/>
            <person name="Allen-Vercoe E."/>
            <person name="Walker B."/>
            <person name="Young S.K."/>
            <person name="Zeng Q."/>
            <person name="Gargeya S."/>
            <person name="Fitzgerald M."/>
            <person name="Haas B."/>
            <person name="Abouelleil A."/>
            <person name="Alvarado L."/>
            <person name="Arachchi H.M."/>
            <person name="Berlin A.M."/>
            <person name="Chapman S.B."/>
            <person name="Goldberg J."/>
            <person name="Griggs A."/>
            <person name="Gujja S."/>
            <person name="Hansen M."/>
            <person name="Howarth C."/>
            <person name="Imamovic A."/>
            <person name="Larimer J."/>
            <person name="McCowen C."/>
            <person name="Montmayeur A."/>
            <person name="Murphy C."/>
            <person name="Neiman D."/>
            <person name="Pearson M."/>
            <person name="Priest M."/>
            <person name="Roberts A."/>
            <person name="Saif S."/>
            <person name="Shea T."/>
            <person name="Sisk P."/>
            <person name="Sykes S."/>
            <person name="Wortman J."/>
            <person name="Nusbaum C."/>
            <person name="Birren B."/>
        </authorList>
    </citation>
    <scope>NUCLEOTIDE SEQUENCE [LARGE SCALE GENOMIC DNA]</scope>
    <source>
        <strain evidence="1 2">3_1_36A2</strain>
    </source>
</reference>
<accession>C7XQC2</accession>
<dbReference type="Pfam" id="PF17236">
    <property type="entry name" value="SU10_MCP"/>
    <property type="match status" value="1"/>
</dbReference>
<dbReference type="RefSeq" id="WP_008799879.1">
    <property type="nucleotide sequence ID" value="NC_022196.1"/>
</dbReference>
<name>C7XQC2_FUSVC</name>
<gene>
    <name evidence="1" type="ORF">HMPREF0946_01088</name>
</gene>
<dbReference type="AlphaFoldDB" id="C7XQC2"/>
<evidence type="ECO:0000313" key="2">
    <source>
        <dbReference type="Proteomes" id="UP000016231"/>
    </source>
</evidence>
<dbReference type="EMBL" id="CP003700">
    <property type="protein sequence ID" value="EEU33015.1"/>
    <property type="molecule type" value="Genomic_DNA"/>
</dbReference>
<evidence type="ECO:0000313" key="1">
    <source>
        <dbReference type="EMBL" id="EEU33015.1"/>
    </source>
</evidence>
<dbReference type="KEGG" id="fnc:HMPREF0946_01088"/>
<dbReference type="InterPro" id="IPR035198">
    <property type="entry name" value="SU10_MCP"/>
</dbReference>
<organism evidence="1 2">
    <name type="scientific">Fusobacterium vincentii 3_1_36A2</name>
    <dbReference type="NCBI Taxonomy" id="469604"/>
    <lineage>
        <taxon>Bacteria</taxon>
        <taxon>Fusobacteriati</taxon>
        <taxon>Fusobacteriota</taxon>
        <taxon>Fusobacteriia</taxon>
        <taxon>Fusobacteriales</taxon>
        <taxon>Fusobacteriaceae</taxon>
        <taxon>Fusobacterium</taxon>
    </lineage>
</organism>
<dbReference type="Proteomes" id="UP000016231">
    <property type="component" value="Chromosome"/>
</dbReference>